<dbReference type="RefSeq" id="WP_147205311.1">
    <property type="nucleotide sequence ID" value="NZ_BJYT01000017.1"/>
</dbReference>
<gene>
    <name evidence="1" type="ORF">SAE01_36980</name>
</gene>
<sequence length="272" mass="30762">MRILLIITTLLIAYGVAAQELFVFAESASSRSAKSVALNVTAKLPDNKDNTYYSNRYVPKVIVGVDKKLMIDASASFSNYYRLDRLQFDGAKIYGKYRFLSVDDVHKHFRMAAFAEGGFSNHSYLYEEMTLEGDNDGIKAGLIATQLFNKFALSATTSYTKIFVEDAATHHDVLNHSTQMVSYSLSAGYLLLPKEYTNYKQINLNLYLELLGDKCLDNDRYLIDLAPALQLIFNSKTKLNIGARFQLESNMLRVGQRTIQVGLERTILNVWK</sequence>
<reference evidence="1 2" key="1">
    <citation type="submission" date="2019-07" db="EMBL/GenBank/DDBJ databases">
        <title>Whole genome shotgun sequence of Segetibacter aerophilus NBRC 106135.</title>
        <authorList>
            <person name="Hosoyama A."/>
            <person name="Uohara A."/>
            <person name="Ohji S."/>
            <person name="Ichikawa N."/>
        </authorList>
    </citation>
    <scope>NUCLEOTIDE SEQUENCE [LARGE SCALE GENOMIC DNA]</scope>
    <source>
        <strain evidence="1 2">NBRC 106135</strain>
    </source>
</reference>
<dbReference type="AlphaFoldDB" id="A0A512BGV8"/>
<evidence type="ECO:0000313" key="1">
    <source>
        <dbReference type="EMBL" id="GEO11202.1"/>
    </source>
</evidence>
<evidence type="ECO:0000313" key="2">
    <source>
        <dbReference type="Proteomes" id="UP000321513"/>
    </source>
</evidence>
<dbReference type="OrthoDB" id="649238at2"/>
<evidence type="ECO:0008006" key="3">
    <source>
        <dbReference type="Google" id="ProtNLM"/>
    </source>
</evidence>
<dbReference type="EMBL" id="BJYT01000017">
    <property type="protein sequence ID" value="GEO11202.1"/>
    <property type="molecule type" value="Genomic_DNA"/>
</dbReference>
<name>A0A512BGV8_9BACT</name>
<protein>
    <recommendedName>
        <fullName evidence="3">DUF481 domain-containing protein</fullName>
    </recommendedName>
</protein>
<comment type="caution">
    <text evidence="1">The sequence shown here is derived from an EMBL/GenBank/DDBJ whole genome shotgun (WGS) entry which is preliminary data.</text>
</comment>
<keyword evidence="2" id="KW-1185">Reference proteome</keyword>
<accession>A0A512BGV8</accession>
<organism evidence="1 2">
    <name type="scientific">Segetibacter aerophilus</name>
    <dbReference type="NCBI Taxonomy" id="670293"/>
    <lineage>
        <taxon>Bacteria</taxon>
        <taxon>Pseudomonadati</taxon>
        <taxon>Bacteroidota</taxon>
        <taxon>Chitinophagia</taxon>
        <taxon>Chitinophagales</taxon>
        <taxon>Chitinophagaceae</taxon>
        <taxon>Segetibacter</taxon>
    </lineage>
</organism>
<dbReference type="Proteomes" id="UP000321513">
    <property type="component" value="Unassembled WGS sequence"/>
</dbReference>
<proteinExistence type="predicted"/>